<dbReference type="OrthoDB" id="3268522at2"/>
<dbReference type="Pfam" id="PF14019">
    <property type="entry name" value="DUF4235"/>
    <property type="match status" value="1"/>
</dbReference>
<dbReference type="InterPro" id="IPR025329">
    <property type="entry name" value="DUF4235"/>
</dbReference>
<name>A0A2V1K8Z9_9ACTO</name>
<proteinExistence type="predicted"/>
<reference evidence="2" key="1">
    <citation type="submission" date="2018-05" db="EMBL/GenBank/DDBJ databases">
        <authorList>
            <person name="Li Y."/>
        </authorList>
    </citation>
    <scope>NUCLEOTIDE SEQUENCE [LARGE SCALE GENOMIC DNA]</scope>
    <source>
        <strain evidence="2">sk1b4</strain>
    </source>
</reference>
<dbReference type="AlphaFoldDB" id="A0A2V1K8Z9"/>
<keyword evidence="2" id="KW-1185">Reference proteome</keyword>
<evidence type="ECO:0008006" key="3">
    <source>
        <dbReference type="Google" id="ProtNLM"/>
    </source>
</evidence>
<evidence type="ECO:0000313" key="2">
    <source>
        <dbReference type="Proteomes" id="UP000245283"/>
    </source>
</evidence>
<dbReference type="Proteomes" id="UP000245283">
    <property type="component" value="Unassembled WGS sequence"/>
</dbReference>
<protein>
    <recommendedName>
        <fullName evidence="3">DUF4235 domain-containing protein</fullName>
    </recommendedName>
</protein>
<gene>
    <name evidence="1" type="ORF">DD236_08775</name>
</gene>
<organism evidence="1 2">
    <name type="scientific">Ancrocorticia populi</name>
    <dbReference type="NCBI Taxonomy" id="2175228"/>
    <lineage>
        <taxon>Bacteria</taxon>
        <taxon>Bacillati</taxon>
        <taxon>Actinomycetota</taxon>
        <taxon>Actinomycetes</taxon>
        <taxon>Actinomycetales</taxon>
        <taxon>Actinomycetaceae</taxon>
        <taxon>Ancrocorticia</taxon>
    </lineage>
</organism>
<dbReference type="EMBL" id="QETB01000004">
    <property type="protein sequence ID" value="PWF26158.1"/>
    <property type="molecule type" value="Genomic_DNA"/>
</dbReference>
<dbReference type="RefSeq" id="WP_109093985.1">
    <property type="nucleotide sequence ID" value="NZ_CAMELQ010000070.1"/>
</dbReference>
<evidence type="ECO:0000313" key="1">
    <source>
        <dbReference type="EMBL" id="PWF26158.1"/>
    </source>
</evidence>
<comment type="caution">
    <text evidence="1">The sequence shown here is derived from an EMBL/GenBank/DDBJ whole genome shotgun (WGS) entry which is preliminary data.</text>
</comment>
<sequence length="96" mass="10179">MDIGWKVISAGAGVFSGFLANKLADGIWKVAVGRDHPQEDDYTEPLRDAIVFSVVSAAVAAVVNQLVMRQASKWYGLDKVAEGAQSVADEVADATN</sequence>
<accession>A0A2V1K8Z9</accession>